<sequence>KGTNYIEDSFSAKCKNAQVRIKPFLISRRKISKAVRKALREKAREELINYMKNKDIETLFKEILKNQIQKPLSLKLKKIYPLSLCEIRIFKVEKMIESQ</sequence>
<name>X1R0C7_9ZZZZ</name>
<reference evidence="3" key="1">
    <citation type="journal article" date="2014" name="Front. Microbiol.">
        <title>High frequency of phylogenetically diverse reductive dehalogenase-homologous genes in deep subseafloor sedimentary metagenomes.</title>
        <authorList>
            <person name="Kawai M."/>
            <person name="Futagami T."/>
            <person name="Toyoda A."/>
            <person name="Takaki Y."/>
            <person name="Nishi S."/>
            <person name="Hori S."/>
            <person name="Arai W."/>
            <person name="Tsubouchi T."/>
            <person name="Morono Y."/>
            <person name="Uchiyama I."/>
            <person name="Ito T."/>
            <person name="Fujiyama A."/>
            <person name="Inagaki F."/>
            <person name="Takami H."/>
        </authorList>
    </citation>
    <scope>NUCLEOTIDE SEQUENCE</scope>
    <source>
        <strain evidence="3">Expedition CK06-06</strain>
    </source>
</reference>
<feature type="non-terminal residue" evidence="3">
    <location>
        <position position="1"/>
    </location>
</feature>
<keyword evidence="2" id="KW-0687">Ribonucleoprotein</keyword>
<proteinExistence type="predicted"/>
<evidence type="ECO:0000313" key="3">
    <source>
        <dbReference type="EMBL" id="GAI48994.1"/>
    </source>
</evidence>
<dbReference type="EMBL" id="BARV01034630">
    <property type="protein sequence ID" value="GAI48994.1"/>
    <property type="molecule type" value="Genomic_DNA"/>
</dbReference>
<keyword evidence="1" id="KW-0689">Ribosomal protein</keyword>
<evidence type="ECO:0000256" key="2">
    <source>
        <dbReference type="ARBA" id="ARBA00023274"/>
    </source>
</evidence>
<accession>X1R0C7</accession>
<evidence type="ECO:0000256" key="1">
    <source>
        <dbReference type="ARBA" id="ARBA00022980"/>
    </source>
</evidence>
<dbReference type="AlphaFoldDB" id="X1R0C7"/>
<comment type="caution">
    <text evidence="3">The sequence shown here is derived from an EMBL/GenBank/DDBJ whole genome shotgun (WGS) entry which is preliminary data.</text>
</comment>
<protein>
    <recommendedName>
        <fullName evidence="4">30S ribosomal protein S3ae</fullName>
    </recommendedName>
</protein>
<evidence type="ECO:0008006" key="4">
    <source>
        <dbReference type="Google" id="ProtNLM"/>
    </source>
</evidence>
<dbReference type="Pfam" id="PF01015">
    <property type="entry name" value="Ribosomal_S3Ae"/>
    <property type="match status" value="1"/>
</dbReference>
<dbReference type="GO" id="GO:0005840">
    <property type="term" value="C:ribosome"/>
    <property type="evidence" value="ECO:0007669"/>
    <property type="project" value="UniProtKB-KW"/>
</dbReference>
<dbReference type="InterPro" id="IPR001593">
    <property type="entry name" value="Ribosomal_eS1"/>
</dbReference>
<dbReference type="GO" id="GO:1990904">
    <property type="term" value="C:ribonucleoprotein complex"/>
    <property type="evidence" value="ECO:0007669"/>
    <property type="project" value="UniProtKB-KW"/>
</dbReference>
<organism evidence="3">
    <name type="scientific">marine sediment metagenome</name>
    <dbReference type="NCBI Taxonomy" id="412755"/>
    <lineage>
        <taxon>unclassified sequences</taxon>
        <taxon>metagenomes</taxon>
        <taxon>ecological metagenomes</taxon>
    </lineage>
</organism>
<gene>
    <name evidence="3" type="ORF">S06H3_54186</name>
</gene>
<dbReference type="GO" id="GO:0003735">
    <property type="term" value="F:structural constituent of ribosome"/>
    <property type="evidence" value="ECO:0007669"/>
    <property type="project" value="InterPro"/>
</dbReference>
<dbReference type="GO" id="GO:0006412">
    <property type="term" value="P:translation"/>
    <property type="evidence" value="ECO:0007669"/>
    <property type="project" value="InterPro"/>
</dbReference>